<evidence type="ECO:0000313" key="10">
    <source>
        <dbReference type="EMBL" id="RHC17135.1"/>
    </source>
</evidence>
<dbReference type="SUPFAM" id="SSF56601">
    <property type="entry name" value="beta-lactamase/transpeptidase-like"/>
    <property type="match status" value="1"/>
</dbReference>
<dbReference type="GO" id="GO:0005886">
    <property type="term" value="C:plasma membrane"/>
    <property type="evidence" value="ECO:0007669"/>
    <property type="project" value="TreeGrafter"/>
</dbReference>
<dbReference type="EMBL" id="QSHO01000007">
    <property type="protein sequence ID" value="RHC17135.1"/>
    <property type="molecule type" value="Genomic_DNA"/>
</dbReference>
<dbReference type="InterPro" id="IPR050515">
    <property type="entry name" value="Beta-lactam/transpept"/>
</dbReference>
<organism evidence="8 11">
    <name type="scientific">Roseburia intestinalis</name>
    <dbReference type="NCBI Taxonomy" id="166486"/>
    <lineage>
        <taxon>Bacteria</taxon>
        <taxon>Bacillati</taxon>
        <taxon>Bacillota</taxon>
        <taxon>Clostridia</taxon>
        <taxon>Lachnospirales</taxon>
        <taxon>Lachnospiraceae</taxon>
        <taxon>Roseburia</taxon>
    </lineage>
</organism>
<evidence type="ECO:0000256" key="3">
    <source>
        <dbReference type="ARBA" id="ARBA00023136"/>
    </source>
</evidence>
<dbReference type="Proteomes" id="UP000478483">
    <property type="component" value="Unassembled WGS sequence"/>
</dbReference>
<evidence type="ECO:0000313" key="9">
    <source>
        <dbReference type="EMBL" id="MTR83885.1"/>
    </source>
</evidence>
<name>A0A173U271_9FIRM</name>
<dbReference type="EMBL" id="CYXZ01000012">
    <property type="protein sequence ID" value="CUN08426.1"/>
    <property type="molecule type" value="Genomic_DNA"/>
</dbReference>
<dbReference type="AlphaFoldDB" id="A0A173U271"/>
<dbReference type="Proteomes" id="UP000095350">
    <property type="component" value="Unassembled WGS sequence"/>
</dbReference>
<dbReference type="GO" id="GO:0071555">
    <property type="term" value="P:cell wall organization"/>
    <property type="evidence" value="ECO:0007669"/>
    <property type="project" value="TreeGrafter"/>
</dbReference>
<protein>
    <submittedName>
        <fullName evidence="8">Penicillin-binding protein 2</fullName>
    </submittedName>
    <submittedName>
        <fullName evidence="9">Peptidoglycan glycosyltransferase</fullName>
    </submittedName>
</protein>
<feature type="transmembrane region" description="Helical" evidence="5">
    <location>
        <begin position="21"/>
        <end position="41"/>
    </location>
</feature>
<evidence type="ECO:0000313" key="13">
    <source>
        <dbReference type="Proteomes" id="UP000478483"/>
    </source>
</evidence>
<feature type="domain" description="Penicillin-binding protein dimerisation" evidence="7">
    <location>
        <begin position="65"/>
        <end position="232"/>
    </location>
</feature>
<evidence type="ECO:0000256" key="4">
    <source>
        <dbReference type="SAM" id="MobiDB-lite"/>
    </source>
</evidence>
<dbReference type="InterPro" id="IPR005311">
    <property type="entry name" value="PBP_dimer"/>
</dbReference>
<proteinExistence type="inferred from homology"/>
<feature type="domain" description="Penicillin-binding protein transpeptidase" evidence="6">
    <location>
        <begin position="279"/>
        <end position="605"/>
    </location>
</feature>
<sequence>MAAKKRRKPWLKFPKRMQKKLIVMFSAIAVLLTGLIGRLMYIEYTSGDKYEKIVLSQQEYDSQTIPYQRGDIVDSKGTVLATSIAVYNVILDCSVMTSKDEYIEPTIQALASCFEDLDSNTLYGYAKDQKDSRYIVLKKKASYEEIQPFVEMQEAVDEKGKKVNPDIKGVWFEKEYQREYPYGALGSSIVGFTASGNVGVNGLEQYYNETLNGVDGREYGYLNTDNNFEKTIKAAKNGNTVVSTIDSHIQSVVEQKIADFNEAYTGNFREDEPGASHVGVLIMNPNNGDVLAMANYPNYDLSNPRDLSAYYTQEEIDAMDEDAQMDALNQLWQNFCTTYTYEPGSTAKPFTVAAGLETGKVSTGDSFYCDGYEHVGGHDIHCVNRSGHGMETLEQTLMNSCNDAMMQISYRLGSDIFTKYQQIFGFGQRTGIDLPGEARTDSLIYTADNMGPVDLATNAFGQNFNTTMIQLATAYCSLVNGGSLYQPHVVKRITDESGNTISEVTPTLLRETVSKSTSDALKQYMYSTVTGGTAVTAKVDGYSMGGKTGTAQKAGRDGVNYLVSFIGFAPVEDPQLVIYCVVDEPNVAEQFHSTYAQNIVREILEEVLPYMNIYRDEDTTGIHEGWGIKGEDEGDVGDVTAADVANSTAEESLDVPDTTDELPENTGEQPAEDIDPGSDEGQQ</sequence>
<feature type="region of interest" description="Disordered" evidence="4">
    <location>
        <begin position="624"/>
        <end position="683"/>
    </location>
</feature>
<dbReference type="GeneID" id="61432925"/>
<accession>A0A173U271</accession>
<dbReference type="SUPFAM" id="SSF56519">
    <property type="entry name" value="Penicillin binding protein dimerisation domain"/>
    <property type="match status" value="1"/>
</dbReference>
<keyword evidence="5" id="KW-0812">Transmembrane</keyword>
<evidence type="ECO:0000256" key="5">
    <source>
        <dbReference type="SAM" id="Phobius"/>
    </source>
</evidence>
<dbReference type="InterPro" id="IPR036138">
    <property type="entry name" value="PBP_dimer_sf"/>
</dbReference>
<evidence type="ECO:0000256" key="1">
    <source>
        <dbReference type="ARBA" id="ARBA00004370"/>
    </source>
</evidence>
<dbReference type="InterPro" id="IPR012338">
    <property type="entry name" value="Beta-lactam/transpept-like"/>
</dbReference>
<dbReference type="Pfam" id="PF03717">
    <property type="entry name" value="PBP_dimer"/>
    <property type="match status" value="1"/>
</dbReference>
<evidence type="ECO:0000313" key="12">
    <source>
        <dbReference type="Proteomes" id="UP000283513"/>
    </source>
</evidence>
<dbReference type="STRING" id="166486.ERS852572_01839"/>
<keyword evidence="9" id="KW-0808">Transferase</keyword>
<evidence type="ECO:0000259" key="7">
    <source>
        <dbReference type="Pfam" id="PF03717"/>
    </source>
</evidence>
<dbReference type="Pfam" id="PF00905">
    <property type="entry name" value="Transpeptidase"/>
    <property type="match status" value="1"/>
</dbReference>
<evidence type="ECO:0000256" key="2">
    <source>
        <dbReference type="ARBA" id="ARBA00007171"/>
    </source>
</evidence>
<dbReference type="RefSeq" id="WP_006856130.1">
    <property type="nucleotide sequence ID" value="NZ_CABIYH010000012.1"/>
</dbReference>
<dbReference type="PaxDb" id="166486-ERS852572_01839"/>
<gene>
    <name evidence="8" type="primary">penA_2</name>
    <name evidence="10" type="ORF">DW856_09735</name>
    <name evidence="8" type="ORF">ERS852572_01839</name>
    <name evidence="9" type="ORF">GMD50_02220</name>
</gene>
<dbReference type="OrthoDB" id="9804124at2"/>
<feature type="compositionally biased region" description="Acidic residues" evidence="4">
    <location>
        <begin position="651"/>
        <end position="663"/>
    </location>
</feature>
<dbReference type="GO" id="GO:0016740">
    <property type="term" value="F:transferase activity"/>
    <property type="evidence" value="ECO:0007669"/>
    <property type="project" value="UniProtKB-KW"/>
</dbReference>
<feature type="compositionally biased region" description="Acidic residues" evidence="4">
    <location>
        <begin position="670"/>
        <end position="683"/>
    </location>
</feature>
<reference evidence="8 11" key="1">
    <citation type="submission" date="2015-09" db="EMBL/GenBank/DDBJ databases">
        <authorList>
            <consortium name="Pathogen Informatics"/>
        </authorList>
    </citation>
    <scope>NUCLEOTIDE SEQUENCE [LARGE SCALE GENOMIC DNA]</scope>
    <source>
        <strain evidence="8 11">2789STDY5834960</strain>
    </source>
</reference>
<evidence type="ECO:0000313" key="11">
    <source>
        <dbReference type="Proteomes" id="UP000095350"/>
    </source>
</evidence>
<dbReference type="PANTHER" id="PTHR30627">
    <property type="entry name" value="PEPTIDOGLYCAN D,D-TRANSPEPTIDASE"/>
    <property type="match status" value="1"/>
</dbReference>
<dbReference type="GO" id="GO:0008658">
    <property type="term" value="F:penicillin binding"/>
    <property type="evidence" value="ECO:0007669"/>
    <property type="project" value="InterPro"/>
</dbReference>
<keyword evidence="3 5" id="KW-0472">Membrane</keyword>
<reference evidence="9 13" key="3">
    <citation type="journal article" date="2019" name="Nat. Med.">
        <title>A library of human gut bacterial isolates paired with longitudinal multiomics data enables mechanistic microbiome research.</title>
        <authorList>
            <person name="Poyet M."/>
            <person name="Groussin M."/>
            <person name="Gibbons S.M."/>
            <person name="Avila-Pacheco J."/>
            <person name="Jiang X."/>
            <person name="Kearney S.M."/>
            <person name="Perrotta A.R."/>
            <person name="Berdy B."/>
            <person name="Zhao S."/>
            <person name="Lieberman T.D."/>
            <person name="Swanson P.K."/>
            <person name="Smith M."/>
            <person name="Roesemann S."/>
            <person name="Alexander J.E."/>
            <person name="Rich S.A."/>
            <person name="Livny J."/>
            <person name="Vlamakis H."/>
            <person name="Clish C."/>
            <person name="Bullock K."/>
            <person name="Deik A."/>
            <person name="Scott J."/>
            <person name="Pierce K.A."/>
            <person name="Xavier R.J."/>
            <person name="Alm E.J."/>
        </authorList>
    </citation>
    <scope>NUCLEOTIDE SEQUENCE [LARGE SCALE GENOMIC DNA]</scope>
    <source>
        <strain evidence="9 13">BIOML-A1</strain>
    </source>
</reference>
<dbReference type="Gene3D" id="3.40.710.10">
    <property type="entry name" value="DD-peptidase/beta-lactamase superfamily"/>
    <property type="match status" value="1"/>
</dbReference>
<dbReference type="EMBL" id="WNAJ01000002">
    <property type="protein sequence ID" value="MTR83885.1"/>
    <property type="molecule type" value="Genomic_DNA"/>
</dbReference>
<comment type="similarity">
    <text evidence="2">Belongs to the transpeptidase family.</text>
</comment>
<evidence type="ECO:0000259" key="6">
    <source>
        <dbReference type="Pfam" id="PF00905"/>
    </source>
</evidence>
<evidence type="ECO:0000313" key="8">
    <source>
        <dbReference type="EMBL" id="CUN08426.1"/>
    </source>
</evidence>
<reference evidence="10 12" key="2">
    <citation type="submission" date="2018-08" db="EMBL/GenBank/DDBJ databases">
        <title>A genome reference for cultivated species of the human gut microbiota.</title>
        <authorList>
            <person name="Zou Y."/>
            <person name="Xue W."/>
            <person name="Luo G."/>
        </authorList>
    </citation>
    <scope>NUCLEOTIDE SEQUENCE [LARGE SCALE GENOMIC DNA]</scope>
    <source>
        <strain evidence="10 12">AM37-1AC</strain>
    </source>
</reference>
<dbReference type="InterPro" id="IPR001460">
    <property type="entry name" value="PCN-bd_Tpept"/>
</dbReference>
<dbReference type="Gene3D" id="3.90.1310.10">
    <property type="entry name" value="Penicillin-binding protein 2a (Domain 2)"/>
    <property type="match status" value="1"/>
</dbReference>
<keyword evidence="5" id="KW-1133">Transmembrane helix</keyword>
<dbReference type="Proteomes" id="UP000283513">
    <property type="component" value="Unassembled WGS sequence"/>
</dbReference>
<comment type="subcellular location">
    <subcellularLocation>
        <location evidence="1">Membrane</location>
    </subcellularLocation>
</comment>